<evidence type="ECO:0000256" key="4">
    <source>
        <dbReference type="ARBA" id="ARBA00022692"/>
    </source>
</evidence>
<evidence type="ECO:0000256" key="5">
    <source>
        <dbReference type="ARBA" id="ARBA00022927"/>
    </source>
</evidence>
<dbReference type="GO" id="GO:0015031">
    <property type="term" value="P:protein transport"/>
    <property type="evidence" value="ECO:0007669"/>
    <property type="project" value="UniProtKB-KW"/>
</dbReference>
<dbReference type="Proteomes" id="UP001203297">
    <property type="component" value="Unassembled WGS sequence"/>
</dbReference>
<comment type="similarity">
    <text evidence="2">Belongs to the syntaxin family.</text>
</comment>
<evidence type="ECO:0000256" key="3">
    <source>
        <dbReference type="ARBA" id="ARBA00022448"/>
    </source>
</evidence>
<protein>
    <submittedName>
        <fullName evidence="10">Uncharacterized protein</fullName>
    </submittedName>
</protein>
<reference evidence="10" key="1">
    <citation type="journal article" date="2022" name="New Phytol.">
        <title>Evolutionary transition to the ectomycorrhizal habit in the genomes of a hyperdiverse lineage of mushroom-forming fungi.</title>
        <authorList>
            <person name="Looney B."/>
            <person name="Miyauchi S."/>
            <person name="Morin E."/>
            <person name="Drula E."/>
            <person name="Courty P.E."/>
            <person name="Kohler A."/>
            <person name="Kuo A."/>
            <person name="LaButti K."/>
            <person name="Pangilinan J."/>
            <person name="Lipzen A."/>
            <person name="Riley R."/>
            <person name="Andreopoulos W."/>
            <person name="He G."/>
            <person name="Johnson J."/>
            <person name="Nolan M."/>
            <person name="Tritt A."/>
            <person name="Barry K.W."/>
            <person name="Grigoriev I.V."/>
            <person name="Nagy L.G."/>
            <person name="Hibbett D."/>
            <person name="Henrissat B."/>
            <person name="Matheny P.B."/>
            <person name="Labbe J."/>
            <person name="Martin F.M."/>
        </authorList>
    </citation>
    <scope>NUCLEOTIDE SEQUENCE</scope>
    <source>
        <strain evidence="10">BPL690</strain>
    </source>
</reference>
<sequence>MNYRDGLFFFEESSLFALQGRAQILRSAEDTLAAVQQAEARLLEISALQAELVFQLIRQTEISDQLYENAITTSEMVEKGNIQLRETRRRARDGRKWLLVFLIGVSCSSIIVKQTSLQPRPLTVTFSLIYFYAVCCSCFSAS</sequence>
<evidence type="ECO:0000256" key="2">
    <source>
        <dbReference type="ARBA" id="ARBA00009063"/>
    </source>
</evidence>
<evidence type="ECO:0000256" key="7">
    <source>
        <dbReference type="ARBA" id="ARBA00023054"/>
    </source>
</evidence>
<keyword evidence="6 9" id="KW-1133">Transmembrane helix</keyword>
<name>A0AAD4QKW4_9AGAM</name>
<evidence type="ECO:0000256" key="1">
    <source>
        <dbReference type="ARBA" id="ARBA00004211"/>
    </source>
</evidence>
<keyword evidence="8 9" id="KW-0472">Membrane</keyword>
<keyword evidence="7" id="KW-0175">Coiled coil</keyword>
<dbReference type="PANTHER" id="PTHR15959:SF0">
    <property type="entry name" value="SYNTAXIN-18"/>
    <property type="match status" value="1"/>
</dbReference>
<keyword evidence="4 9" id="KW-0812">Transmembrane</keyword>
<dbReference type="GO" id="GO:0031201">
    <property type="term" value="C:SNARE complex"/>
    <property type="evidence" value="ECO:0007669"/>
    <property type="project" value="TreeGrafter"/>
</dbReference>
<evidence type="ECO:0000313" key="10">
    <source>
        <dbReference type="EMBL" id="KAI0295315.1"/>
    </source>
</evidence>
<dbReference type="GO" id="GO:0005783">
    <property type="term" value="C:endoplasmic reticulum"/>
    <property type="evidence" value="ECO:0007669"/>
    <property type="project" value="TreeGrafter"/>
</dbReference>
<dbReference type="Gene3D" id="1.20.5.110">
    <property type="match status" value="1"/>
</dbReference>
<dbReference type="AlphaFoldDB" id="A0AAD4QKW4"/>
<dbReference type="GO" id="GO:0006890">
    <property type="term" value="P:retrograde vesicle-mediated transport, Golgi to endoplasmic reticulum"/>
    <property type="evidence" value="ECO:0007669"/>
    <property type="project" value="TreeGrafter"/>
</dbReference>
<proteinExistence type="inferred from homology"/>
<accession>A0AAD4QKW4</accession>
<keyword evidence="5" id="KW-0653">Protein transport</keyword>
<evidence type="ECO:0000256" key="8">
    <source>
        <dbReference type="ARBA" id="ARBA00023136"/>
    </source>
</evidence>
<keyword evidence="3" id="KW-0813">Transport</keyword>
<comment type="caution">
    <text evidence="10">The sequence shown here is derived from an EMBL/GenBank/DDBJ whole genome shotgun (WGS) entry which is preliminary data.</text>
</comment>
<evidence type="ECO:0000313" key="11">
    <source>
        <dbReference type="Proteomes" id="UP001203297"/>
    </source>
</evidence>
<keyword evidence="11" id="KW-1185">Reference proteome</keyword>
<gene>
    <name evidence="10" type="ORF">B0F90DRAFT_1201332</name>
</gene>
<dbReference type="PANTHER" id="PTHR15959">
    <property type="entry name" value="SYNTAXIN-18"/>
    <property type="match status" value="1"/>
</dbReference>
<comment type="subcellular location">
    <subcellularLocation>
        <location evidence="1">Membrane</location>
        <topology evidence="1">Single-pass type IV membrane protein</topology>
    </subcellularLocation>
</comment>
<dbReference type="EMBL" id="WTXG01000060">
    <property type="protein sequence ID" value="KAI0295315.1"/>
    <property type="molecule type" value="Genomic_DNA"/>
</dbReference>
<feature type="transmembrane region" description="Helical" evidence="9">
    <location>
        <begin position="122"/>
        <end position="141"/>
    </location>
</feature>
<organism evidence="10 11">
    <name type="scientific">Multifurca ochricompacta</name>
    <dbReference type="NCBI Taxonomy" id="376703"/>
    <lineage>
        <taxon>Eukaryota</taxon>
        <taxon>Fungi</taxon>
        <taxon>Dikarya</taxon>
        <taxon>Basidiomycota</taxon>
        <taxon>Agaricomycotina</taxon>
        <taxon>Agaricomycetes</taxon>
        <taxon>Russulales</taxon>
        <taxon>Russulaceae</taxon>
        <taxon>Multifurca</taxon>
    </lineage>
</organism>
<evidence type="ECO:0000256" key="9">
    <source>
        <dbReference type="SAM" id="Phobius"/>
    </source>
</evidence>
<feature type="transmembrane region" description="Helical" evidence="9">
    <location>
        <begin position="97"/>
        <end position="116"/>
    </location>
</feature>
<evidence type="ECO:0000256" key="6">
    <source>
        <dbReference type="ARBA" id="ARBA00022989"/>
    </source>
</evidence>